<feature type="domain" description="DDE-1" evidence="2">
    <location>
        <begin position="160"/>
        <end position="341"/>
    </location>
</feature>
<dbReference type="RefSeq" id="XP_033815676.1">
    <property type="nucleotide sequence ID" value="XM_033959785.1"/>
</dbReference>
<evidence type="ECO:0000313" key="3">
    <source>
        <dbReference type="Proteomes" id="UP000515159"/>
    </source>
</evidence>
<dbReference type="GeneID" id="117367349"/>
<dbReference type="InParanoid" id="A0A6P8SKC7"/>
<proteinExistence type="predicted"/>
<accession>A0A6P8SKC7</accession>
<dbReference type="AlphaFoldDB" id="A0A6P8SKC7"/>
<dbReference type="GO" id="GO:0003677">
    <property type="term" value="F:DNA binding"/>
    <property type="evidence" value="ECO:0007669"/>
    <property type="project" value="TreeGrafter"/>
</dbReference>
<dbReference type="OrthoDB" id="9886754at2759"/>
<feature type="region of interest" description="Disordered" evidence="1">
    <location>
        <begin position="410"/>
        <end position="439"/>
    </location>
</feature>
<feature type="compositionally biased region" description="Basic and acidic residues" evidence="1">
    <location>
        <begin position="430"/>
        <end position="439"/>
    </location>
</feature>
<dbReference type="InterPro" id="IPR050863">
    <property type="entry name" value="CenT-Element_Derived"/>
</dbReference>
<feature type="compositionally biased region" description="Acidic residues" evidence="1">
    <location>
        <begin position="414"/>
        <end position="429"/>
    </location>
</feature>
<dbReference type="Pfam" id="PF03184">
    <property type="entry name" value="DDE_1"/>
    <property type="match status" value="1"/>
</dbReference>
<dbReference type="PANTHER" id="PTHR19303:SF52">
    <property type="entry name" value="TIGGER TRANSPOSABLE ELEMENT-DERIVED PROTEIN 6"/>
    <property type="match status" value="1"/>
</dbReference>
<name>A0A6P8SKC7_GEOSA</name>
<dbReference type="KEGG" id="gsh:117367349"/>
<evidence type="ECO:0000313" key="4">
    <source>
        <dbReference type="RefSeq" id="XP_033815676.1"/>
    </source>
</evidence>
<evidence type="ECO:0000259" key="2">
    <source>
        <dbReference type="Pfam" id="PF03184"/>
    </source>
</evidence>
<reference evidence="4" key="1">
    <citation type="submission" date="2025-08" db="UniProtKB">
        <authorList>
            <consortium name="RefSeq"/>
        </authorList>
    </citation>
    <scope>IDENTIFICATION</scope>
</reference>
<gene>
    <name evidence="4" type="primary">LOC117367349</name>
</gene>
<keyword evidence="3" id="KW-1185">Reference proteome</keyword>
<sequence length="439" mass="50128">MLQRVKSSSAVARHYGINESTVRYIKKNEKQIREAVAAAVPAGVKRLHVVRDANLSRTEAGTFLWVQDCYKKRLPIDSVMIRGKAKSLYENLKSREGGMSQSTDFLAIKGGFINSVTDKGYEPEQTFNADEIALFWKKMPQRTFISKEDKRAPGFKAARDRLTMRLCANAVGHMIKPTLIYKAANPRTLKGKDKFQLLVYWMSNKKAWTTRALFLEWFHQCFVPEVRKYLANKGMEFKVLLVLDNAPGHPDSHEFHIEGVEIVYLPPNTTSIIQPLDQGVIRTFKAHYTRYSLERIANTMDEGHNVENIMKNWKEFTIADAIKIIERAVKAVKPETVNLCWKNLWPECVKRDINVNITEPGQEIMEGIIDLAKQVGGEGFEDMHMEDIQDLIDTRSNELTEDDHIDLTAPEGEAIPDEEEEVGVEEEVPEDKFTLDNIA</sequence>
<dbReference type="PANTHER" id="PTHR19303">
    <property type="entry name" value="TRANSPOSON"/>
    <property type="match status" value="1"/>
</dbReference>
<protein>
    <submittedName>
        <fullName evidence="4">Tigger transposable element-derived protein 1-like</fullName>
    </submittedName>
</protein>
<evidence type="ECO:0000256" key="1">
    <source>
        <dbReference type="SAM" id="MobiDB-lite"/>
    </source>
</evidence>
<organism evidence="3 4">
    <name type="scientific">Geotrypetes seraphini</name>
    <name type="common">Gaboon caecilian</name>
    <name type="synonym">Caecilia seraphini</name>
    <dbReference type="NCBI Taxonomy" id="260995"/>
    <lineage>
        <taxon>Eukaryota</taxon>
        <taxon>Metazoa</taxon>
        <taxon>Chordata</taxon>
        <taxon>Craniata</taxon>
        <taxon>Vertebrata</taxon>
        <taxon>Euteleostomi</taxon>
        <taxon>Amphibia</taxon>
        <taxon>Gymnophiona</taxon>
        <taxon>Geotrypetes</taxon>
    </lineage>
</organism>
<dbReference type="Proteomes" id="UP000515159">
    <property type="component" value="Chromosome 1"/>
</dbReference>
<dbReference type="InterPro" id="IPR004875">
    <property type="entry name" value="DDE_SF_endonuclease_dom"/>
</dbReference>
<dbReference type="GO" id="GO:0005634">
    <property type="term" value="C:nucleus"/>
    <property type="evidence" value="ECO:0007669"/>
    <property type="project" value="TreeGrafter"/>
</dbReference>